<dbReference type="PANTHER" id="PTHR34819:SF3">
    <property type="entry name" value="CELL SURFACE PROTEIN"/>
    <property type="match status" value="1"/>
</dbReference>
<dbReference type="PANTHER" id="PTHR34819">
    <property type="entry name" value="LARGE CYSTEINE-RICH PERIPLASMIC PROTEIN OMCB"/>
    <property type="match status" value="1"/>
</dbReference>
<dbReference type="NCBIfam" id="TIGR01451">
    <property type="entry name" value="B_ant_repeat"/>
    <property type="match status" value="23"/>
</dbReference>
<feature type="domain" description="OmpA-like" evidence="5">
    <location>
        <begin position="4218"/>
        <end position="4320"/>
    </location>
</feature>
<organism evidence="6">
    <name type="scientific">Lysobacter firmicutimachus</name>
    <dbReference type="NCBI Taxonomy" id="1792846"/>
    <lineage>
        <taxon>Bacteria</taxon>
        <taxon>Pseudomonadati</taxon>
        <taxon>Pseudomonadota</taxon>
        <taxon>Gammaproteobacteria</taxon>
        <taxon>Lysobacterales</taxon>
        <taxon>Lysobacteraceae</taxon>
        <taxon>Lysobacter</taxon>
    </lineage>
</organism>
<dbReference type="InterPro" id="IPR006665">
    <property type="entry name" value="OmpA-like"/>
</dbReference>
<evidence type="ECO:0000313" key="6">
    <source>
        <dbReference type="EMBL" id="XCO77202.1"/>
    </source>
</evidence>
<dbReference type="RefSeq" id="WP_363800546.1">
    <property type="nucleotide sequence ID" value="NZ_CP159925.1"/>
</dbReference>
<evidence type="ECO:0000256" key="4">
    <source>
        <dbReference type="SAM" id="SignalP"/>
    </source>
</evidence>
<dbReference type="EMBL" id="CP159925">
    <property type="protein sequence ID" value="XCO77202.1"/>
    <property type="molecule type" value="Genomic_DNA"/>
</dbReference>
<dbReference type="Gene3D" id="3.30.1330.60">
    <property type="entry name" value="OmpA-like domain"/>
    <property type="match status" value="2"/>
</dbReference>
<dbReference type="InterPro" id="IPR036737">
    <property type="entry name" value="OmpA-like_sf"/>
</dbReference>
<dbReference type="NCBIfam" id="TIGR04226">
    <property type="entry name" value="RrgB_K2N_iso_D2"/>
    <property type="match status" value="1"/>
</dbReference>
<evidence type="ECO:0000256" key="2">
    <source>
        <dbReference type="ARBA" id="ARBA00023136"/>
    </source>
</evidence>
<dbReference type="Pfam" id="PF01345">
    <property type="entry name" value="DUF11"/>
    <property type="match status" value="3"/>
</dbReference>
<dbReference type="PRINTS" id="PR01021">
    <property type="entry name" value="OMPADOMAIN"/>
</dbReference>
<dbReference type="SUPFAM" id="SSF103088">
    <property type="entry name" value="OmpA-like"/>
    <property type="match status" value="2"/>
</dbReference>
<name>A0AAU8MXZ3_9GAMM</name>
<dbReference type="InterPro" id="IPR018247">
    <property type="entry name" value="EF_Hand_1_Ca_BS"/>
</dbReference>
<dbReference type="InterPro" id="IPR047589">
    <property type="entry name" value="DUF11_rpt"/>
</dbReference>
<dbReference type="InterPro" id="IPR026466">
    <property type="entry name" value="Fim_isopep_form_D2_dom"/>
</dbReference>
<accession>A0AAU8MXZ3</accession>
<feature type="chain" id="PRO_5043526696" evidence="4">
    <location>
        <begin position="36"/>
        <end position="4320"/>
    </location>
</feature>
<dbReference type="CDD" id="cd07185">
    <property type="entry name" value="OmpA_C-like"/>
    <property type="match status" value="1"/>
</dbReference>
<dbReference type="InterPro" id="IPR006664">
    <property type="entry name" value="OMP_bac"/>
</dbReference>
<reference evidence="6" key="1">
    <citation type="submission" date="2024-06" db="EMBL/GenBank/DDBJ databases">
        <authorList>
            <person name="Li S."/>
        </authorList>
    </citation>
    <scope>NUCLEOTIDE SEQUENCE</scope>
    <source>
        <strain evidence="6">SR10</strain>
    </source>
</reference>
<dbReference type="PROSITE" id="PS51123">
    <property type="entry name" value="OMPA_2"/>
    <property type="match status" value="1"/>
</dbReference>
<proteinExistence type="predicted"/>
<keyword evidence="4" id="KW-0732">Signal</keyword>
<dbReference type="InterPro" id="IPR051172">
    <property type="entry name" value="Chlamydia_OmcB"/>
</dbReference>
<dbReference type="PROSITE" id="PS00018">
    <property type="entry name" value="EF_HAND_1"/>
    <property type="match status" value="1"/>
</dbReference>
<keyword evidence="2 3" id="KW-0472">Membrane</keyword>
<dbReference type="Pfam" id="PF19403">
    <property type="entry name" value="SpaA_2"/>
    <property type="match status" value="9"/>
</dbReference>
<dbReference type="InterPro" id="IPR001434">
    <property type="entry name" value="OmcB-like_DUF11"/>
</dbReference>
<sequence>MIAKFQALATAVSRRLIMPAAVVATLLFSSGPVAAQTASNTATVQPPSGVTDPTCNVANPPCNSAIDSDSILPTLTLVKTVTNDNGGTAVATAWTLQAAGPTNISGATGATAVTNAPVQPGAYTLSETGGPSGYTAGTYSCVVNGGAPVSSNSLILAFGDVATCTINNNDQAATLTLVKTVTNDNGGTATINDFPLTATGPTTITGVSGTAAVTNASVSAGVYTLTEASVAGYTAGAWSCTAGTLSGNSLTLANGVSATCTIVNDDQAATLTLVKTVTNDNGGTATINDFPLTATGPTTITGVSGTAAVTNAPVSAGVYTLTEASVAGYTAGSWSCSAGTLSGNSLTLANGVSATCTIVNDDQAATLTLVKTVTNDNGGTATINDFPLTATGPTTITGVSGTAAVTNAPVSAGVYTLTEASVAGYTAGAWSCTAGTLSGNSLTLANGVSATCTIVNDDQAATLTLVKTVTNDNGGTATINDFPLTATGPTTITGVSGTAAVTNAPVSAGVYTLTEASVAGYTAGAWSCTAGTLSGNSLTLANGVSATCTIVNDDQAATLTLVKTVTNDNGGSATINDFPLTATGPTTITGVSGTAAVTNAPVSAGVYTLTEASVAGYTAGAWSCTAGTLSGNSLTLANGVSATCTIVNDDQAATLTLVKTVTNDNGGTATINDFPLTATGPTTITGVSGTASVTNAPVSAGVYTLTEASVAGYTAGAWSCTAGTLSGNSLTLANGVSATCTIVNDDQAATLTLVKTVTNDNGGTATINDFPLTATGPTTITGVSGTAAVTNAPVSAGVYTLTEASVAGYTAGSWSCTAGTLSGNSLTLANGVSATCTIVNDDQAATLTLVKTVTNDSGGTATINDFPLTATGPTTITGVSGTASVTNAPVSAGVYTLTEASVAGYTAGAWSCTAGTLSGNSLTLANGVSATCTIVNDDIPPTQTIAKTMTNADNDGSGTVSLGDVLTYTVTVTNTSTTTNLNNVVVSDSKITPTGGTTPCATVAPGGTCTLIGTYTVTAADVTAGNVVNTATSTSAICPAGSTDPACTTTVTTPVTPLSQSLTKALTGNADEDGSGTVSLGDTLTYTVTVTNTSASGNLTNVVVSDSKITPSSTTCATVAPGATCVLTGTYVVTAADVSAGSISNTATSTSPVCPAGSTDPACTTTVITPVTALSQSLTKALTGNADEDGSGTVSLGDTLTYTVTVTNTSASGNLTNVVVNDSKITPSSTTCATVAPGATCVLTGTYVVTAADVSAGNIVNTATSTSPACPAGSTDPACTTTVTTPVTPLSQSLTKALTGNADEDGSGTVSLGDTLTYTVTVTNTSASGNLTNVVVNDSKITPSSTTCATVAPGATCVLTGTYVVTAADVTAGNIVNTATSTSPACPAGSTDPACTTTVTTPVTPLSQSLTKALTGNADEDGSGTVSLGDTLTYTVTVTNTSASGNLTNVVVNDSKITPSSTTCATVAPGATCVLTGTYVVTAADVSAGNIVNTATSTSPACPAGSTDPACTTTVTTPVTPLSQSLTKALTGNADEDGSGTVSLGDTLTYTVTVTNTSASGNLTNVVVNDSKITPSSTTCATVAPGATCVLTGTYVVTAADVSAGSISNTATSTSPVCPAGSTDPACTTTVITPVTALSQSLTKALTGNADEDGSGTVSLGDTLTYTVTVTNTSASGNLTNVVVNDSKITPSSTTCATVAPGATCVLTGTYVVTAADVSAGNIVNTATSTSPACPAGSTDPACTTTVTTPVTPLSQSLTKALTGNADEDGSGTVSLGDTLTYTVTVTNTSASGNLTNVVVNDSKITPSSTTCATVAPGATCVLTGTYVVTAADVSAGNIVNTATSTSPACPAGSTDPACTTTVTTPVTPLSQSLTKALTGNADEDGSGTVSLGDTLTYTVTVTNTSASGNLTNVVVNDSKITPSSTTCATVAPGATCVLTGTYVVTAADVSAGNIVNTATSTSPACPAGSTDPACTTTVTTPVTPLSQSLTKALTGNADEDGSGTVSLGDTLTYTVTVTNTSASGNLTNVVVSDSKITPSSTTCATVAPGATCVLTGTYVVTAADVSAGSISNTATSTSPVCPAGSTDPACTTTVITPVTALSQSLTKALTGNADEDGSGTVSLGDTLTYTVTVTNTSASGNLTNVVVNDSKITPSSTTCATVAPGATCVLTGTYVVTAADVSAGNIVNTATSTSPACPAGSTDPACTTTVTTPVTPLSQSLTKALTGNADEDGSGTVSLGDTLTYTVTVTNTSASGNLTNVVVNDSKITPSSTTCATVAPGATCVLTGTYVVTAADVTAGNIVNTATSTSPACPAGSTDPACTTTVTTPVTPLSQSLTKALTGNADEDGSGTVSLGDTLTYTVTVTNTSASGNLTNVVVNDSKITPSSTTCATVAPGATCVLTGTYVVTAADVSAGNIVNTATSTSPACPAGSTDPACTTTVTTPVTPLSQSLTKALTGNADEDGSGTVSLGDTLTYTVTVTNTSASGNLTNVVVNDSKITPSSTTCATVAPGATCVLTGTYVVTAADVSAGNIVNTATSTSPACPAGSTDPACTTTVTTPVTPLSQSLTKALTGNADEDGSGTVSLGDTLTYTVTVTNTSASGNLTNVVVNDSKITPSSTTCATVAPGATCVLTGTYVVTAADVSAGNIVNTATSTSPACPAGSTDPACTTTVITPVTALSQSLTKALTGNADEDGSGTVSLGDTLTYTVTVTNTSASGNLTNVVVNDSKITPSSTTCATVAPGATCVLTGTYVVTAADVSAGNIVNTATSTSPACPAGSTDPACTTTVTTPVTPLSQSLTKALTGNADEDGSGTVSLGDTLTYTVTVTNTSASGNLTNVVVNDSKITPSSTTCATVAPGATCVLTGTYVVTAADVSAGNIVNTATSTSPVCPAGSTDPACTTTVITPVTPLSQSLTKALTGNADEDGSGTVSLGDTLTYTVTVTNTSASGNLTNVVVNDSKITPSSTTCATVAPGATCVLTGTYVVTAADVSAGNIVNTATSTSPACPAGSTDPACTTTVTTPVTPLSQSLTKALTGNADEDGSGTVSLGDTLTYTVTVTNTSASGNLTNVVVNDSKITPSSTTCATVAPGATCVLTGTYVVTAADVSAGNIVNTATSTSPACPAGSTDPACTTTVTTPVTPLSQSLTKALTGNADEDGSGTVSLGDTLTYTVTVTNTSASGNLTNVVVNDSKITPSSTTCATVAPGATCVLTGTYVVTAADVSAGNIVNTATSTSPACPAGSTDPACTTTVTTPVTPLSQSLTKALTGNADEDGSGTVSLGDTLTYTVTVTNTSASGNLTNVVVNDSKITPSSTTCATVAPGATCVLTGTYVVTAADVSAGNIVNTATSTSPACPAGSTDPACTTTVTTPVTPASVSYAKTASTAGPVAVGDTITYTLTTTVTGGKTLDAVTLTDTLGTGLTFGAVTSAGQYSCNSANPLVCTLPAGTVPGTYSVSYTATVNNQASGSVTNAVVGTGTDNPGCTSNCGTTTPVATPAVTYEKTVSTTGPVVVGDTLTYTLTVTISNAQTTDVTTLTDTMGSGLDFVAVTNAGPFTCNAANPLVCTLPSGTVPGSYTMSYTARVNGQAGGTVNNAVVGTGTDAPSCSTVGCATVTEVAPPVVTYNKTASTQGPVAEGDTITYTLTTTVGNAPTRNVLTLTDTLGTGLDFVAVTGGNGYTCNAANPLVCTLPAGTVPGNYVVTYTARVNAQASETVDNAVVGTGTDNPTCQGSCTTSTTVAPPPTLRVIKQASPRDVKIGDLVRYTVTVENTGSVDAIDATLVDTPPAGFSFVDGSLSVADRDGAGRLVGTYPIQVDQVDIAAGERATFTYLLRVGAGVRPGIHTNHALMRDNGKVVSNVATAEVQLIADPLLDESLILGTVFDDRDGDGWQDSAAMDGIKVQGGFAPEAYVANSTTVDRGAGPTPEPDASSPMLHGIALGSIAGRQSDADPVSAHTVVIRQRLNALSFNDEFTLTTQQGVTVRMDAAGATRIERSGDAAKNLTAAAPTVERRVSQGEGGYVVDYVVSNTGVDERGIPGVRIASVEGLLMETDQFGRYHLEGVDVGTLERGRNFILKVDPATLPPGSVFTTDNPLVRRVTPGLPVRFDWGVKLPAGLIEGGEEQVEMELGEVFFAPGSAEVRAQYLPAVEKMAEQVKRHRGGEVVIVANGDTQSLAFDRASAVKDALIKQLPADVAQALKVSVRGDADDPGSLIVGLGEGGALLGTVLFDTDKSTIKPQFEPLLDKVAKALDSMKGGVIAIVGHTDVRASYEYNTALGMRRAKAVYEALAQRLSPEVRAKVRVESSNDPTAPVGVKRN</sequence>
<dbReference type="Pfam" id="PF00691">
    <property type="entry name" value="OmpA"/>
    <property type="match status" value="1"/>
</dbReference>
<comment type="subcellular location">
    <subcellularLocation>
        <location evidence="1">Membrane</location>
    </subcellularLocation>
</comment>
<evidence type="ECO:0000256" key="1">
    <source>
        <dbReference type="ARBA" id="ARBA00004370"/>
    </source>
</evidence>
<dbReference type="GO" id="GO:0016020">
    <property type="term" value="C:membrane"/>
    <property type="evidence" value="ECO:0007669"/>
    <property type="project" value="UniProtKB-SubCell"/>
</dbReference>
<dbReference type="Gene3D" id="2.60.40.10">
    <property type="entry name" value="Immunoglobulins"/>
    <property type="match status" value="1"/>
</dbReference>
<evidence type="ECO:0000259" key="5">
    <source>
        <dbReference type="PROSITE" id="PS51123"/>
    </source>
</evidence>
<feature type="signal peptide" evidence="4">
    <location>
        <begin position="1"/>
        <end position="35"/>
    </location>
</feature>
<dbReference type="InterPro" id="IPR045826">
    <property type="entry name" value="SpaA_PFL_dom_2"/>
</dbReference>
<evidence type="ECO:0000256" key="3">
    <source>
        <dbReference type="PROSITE-ProRule" id="PRU00473"/>
    </source>
</evidence>
<protein>
    <submittedName>
        <fullName evidence="6">Isopeptide-forming domain-containing fimbrial protein</fullName>
    </submittedName>
</protein>
<dbReference type="Pfam" id="PF24346">
    <property type="entry name" value="DUF7507"/>
    <property type="match status" value="21"/>
</dbReference>
<dbReference type="InterPro" id="IPR055354">
    <property type="entry name" value="DUF7507"/>
</dbReference>
<gene>
    <name evidence="6" type="ORF">ABU614_10605</name>
</gene>
<dbReference type="InterPro" id="IPR013783">
    <property type="entry name" value="Ig-like_fold"/>
</dbReference>